<feature type="transmembrane region" description="Helical" evidence="1">
    <location>
        <begin position="21"/>
        <end position="41"/>
    </location>
</feature>
<accession>A0A7M7NFI0</accession>
<dbReference type="InterPro" id="IPR016186">
    <property type="entry name" value="C-type_lectin-like/link_sf"/>
</dbReference>
<feature type="domain" description="C-type lectin" evidence="2">
    <location>
        <begin position="59"/>
        <end position="184"/>
    </location>
</feature>
<dbReference type="PANTHER" id="PTHR45710">
    <property type="entry name" value="C-TYPE LECTIN DOMAIN-CONTAINING PROTEIN 180"/>
    <property type="match status" value="1"/>
</dbReference>
<organism evidence="3 4">
    <name type="scientific">Strongylocentrotus purpuratus</name>
    <name type="common">Purple sea urchin</name>
    <dbReference type="NCBI Taxonomy" id="7668"/>
    <lineage>
        <taxon>Eukaryota</taxon>
        <taxon>Metazoa</taxon>
        <taxon>Echinodermata</taxon>
        <taxon>Eleutherozoa</taxon>
        <taxon>Echinozoa</taxon>
        <taxon>Echinoidea</taxon>
        <taxon>Euechinoidea</taxon>
        <taxon>Echinacea</taxon>
        <taxon>Camarodonta</taxon>
        <taxon>Echinidea</taxon>
        <taxon>Strongylocentrotidae</taxon>
        <taxon>Strongylocentrotus</taxon>
    </lineage>
</organism>
<dbReference type="EnsemblMetazoa" id="XM_030980039">
    <property type="protein sequence ID" value="XP_030835899"/>
    <property type="gene ID" value="LOC100888917"/>
</dbReference>
<dbReference type="InterPro" id="IPR050828">
    <property type="entry name" value="C-type_lectin/matrix_domain"/>
</dbReference>
<dbReference type="InParanoid" id="A0A7M7NFI0"/>
<evidence type="ECO:0000256" key="1">
    <source>
        <dbReference type="SAM" id="Phobius"/>
    </source>
</evidence>
<dbReference type="GeneID" id="100888917"/>
<sequence>MIVIHCCCSETILSREGIKKIMLRSSVIAALPFLLFSFLPFSPAYANDPSACPEPWTRWEGFCYLLQERTTPWQEAQTNCITNGGGLVTLSSRRQLHFLSRFVEDQPTTTPKGTLWLGCKREKDQTLWYCLDGKPLYDGNQHDHVWGDDEPHLNESLPAAVVLKTREGTTMDTSPTDDHYSMCQRLILHGSSMKSISLRFHRVIQNFIIKGHSILATPQPSSRLVCSALCLDTTECVSFNLRADGTCELNTMDWRHAGDGVFATEIGAQYFEPIYHT</sequence>
<dbReference type="InterPro" id="IPR016187">
    <property type="entry name" value="CTDL_fold"/>
</dbReference>
<dbReference type="SMART" id="SM00034">
    <property type="entry name" value="CLECT"/>
    <property type="match status" value="1"/>
</dbReference>
<dbReference type="RefSeq" id="XP_030835899.1">
    <property type="nucleotide sequence ID" value="XM_030980039.1"/>
</dbReference>
<keyword evidence="1" id="KW-0472">Membrane</keyword>
<reference evidence="4" key="1">
    <citation type="submission" date="2015-02" db="EMBL/GenBank/DDBJ databases">
        <title>Genome sequencing for Strongylocentrotus purpuratus.</title>
        <authorList>
            <person name="Murali S."/>
            <person name="Liu Y."/>
            <person name="Vee V."/>
            <person name="English A."/>
            <person name="Wang M."/>
            <person name="Skinner E."/>
            <person name="Han Y."/>
            <person name="Muzny D.M."/>
            <person name="Worley K.C."/>
            <person name="Gibbs R.A."/>
        </authorList>
    </citation>
    <scope>NUCLEOTIDE SEQUENCE</scope>
</reference>
<keyword evidence="4" id="KW-1185">Reference proteome</keyword>
<dbReference type="KEGG" id="spu:100888917"/>
<dbReference type="OrthoDB" id="2142683at2759"/>
<dbReference type="PROSITE" id="PS50041">
    <property type="entry name" value="C_TYPE_LECTIN_2"/>
    <property type="match status" value="1"/>
</dbReference>
<dbReference type="Pfam" id="PF00059">
    <property type="entry name" value="Lectin_C"/>
    <property type="match status" value="1"/>
</dbReference>
<evidence type="ECO:0000259" key="2">
    <source>
        <dbReference type="PROSITE" id="PS50041"/>
    </source>
</evidence>
<dbReference type="PANTHER" id="PTHR45710:SF36">
    <property type="entry name" value="C-TYPE LECTIN DOMAIN-CONTAINING PROTEIN"/>
    <property type="match status" value="1"/>
</dbReference>
<evidence type="ECO:0000313" key="3">
    <source>
        <dbReference type="EnsemblMetazoa" id="XP_030835899"/>
    </source>
</evidence>
<protein>
    <recommendedName>
        <fullName evidence="2">C-type lectin domain-containing protein</fullName>
    </recommendedName>
</protein>
<dbReference type="AlphaFoldDB" id="A0A7M7NFI0"/>
<dbReference type="InterPro" id="IPR001304">
    <property type="entry name" value="C-type_lectin-like"/>
</dbReference>
<reference evidence="3" key="2">
    <citation type="submission" date="2021-01" db="UniProtKB">
        <authorList>
            <consortium name="EnsemblMetazoa"/>
        </authorList>
    </citation>
    <scope>IDENTIFICATION</scope>
</reference>
<keyword evidence="1" id="KW-0812">Transmembrane</keyword>
<keyword evidence="1" id="KW-1133">Transmembrane helix</keyword>
<name>A0A7M7NFI0_STRPU</name>
<dbReference type="OMA" id="WLGCKRE"/>
<dbReference type="Proteomes" id="UP000007110">
    <property type="component" value="Unassembled WGS sequence"/>
</dbReference>
<evidence type="ECO:0000313" key="4">
    <source>
        <dbReference type="Proteomes" id="UP000007110"/>
    </source>
</evidence>
<dbReference type="Gene3D" id="3.10.100.10">
    <property type="entry name" value="Mannose-Binding Protein A, subunit A"/>
    <property type="match status" value="1"/>
</dbReference>
<dbReference type="CDD" id="cd00037">
    <property type="entry name" value="CLECT"/>
    <property type="match status" value="1"/>
</dbReference>
<dbReference type="SUPFAM" id="SSF56436">
    <property type="entry name" value="C-type lectin-like"/>
    <property type="match status" value="1"/>
</dbReference>
<proteinExistence type="predicted"/>